<feature type="compositionally biased region" description="Low complexity" evidence="1">
    <location>
        <begin position="431"/>
        <end position="453"/>
    </location>
</feature>
<feature type="compositionally biased region" description="Basic and acidic residues" evidence="1">
    <location>
        <begin position="370"/>
        <end position="385"/>
    </location>
</feature>
<proteinExistence type="predicted"/>
<dbReference type="Proteomes" id="UP000244803">
    <property type="component" value="Chromosome 1"/>
</dbReference>
<feature type="region of interest" description="Disordered" evidence="1">
    <location>
        <begin position="340"/>
        <end position="520"/>
    </location>
</feature>
<sequence>MDDQCPLPYVDFAKFCEYQSDLLMQETDIFFENHNLRLKKYILPVTLPDWAKSFGDVLDKGEEYDPLTTIYRHRHFLKCRILHNYSYIETKWNRSTDIRNKNIPFDLRPLTSEILNQLDIINEDMLDPEFSGLLVTLNTAPYMPVNEGLYSSNDESGDSNSSGSSDGVTENKMSKIIAGALVECLITNERCIKSIWLHPSMTKHSSRILLQSFLPRLMYEIFMLPSVMTENGVSEYNKFTYCMHNDLDLFPRQCWLLLASNRKMSLPRHYEPSTFEEHPVQLEYGDCHTDEVGYLYSHASNPSEMMERLLSKTDLPSEPEEEITLCKSDLIKLNGDEMKNEPVEEKEEGSECVSGPASADESNGTDEPYEEKHPTVRNEEKNDRAKRPRRSCAANSYSNTSTTNTRSSNKDSNSNTGSKHGSTGRDRSGNKESNASKEISAKESASGSASGNKRGSRRRSRQTTQAQSKKQKRGGNEAQTGGEKSREKTSNTQTAQSTETKDPSELLSNEGDGATETKRDFEKLERVTKMMSNDSFRQLRDLFTQVGSINSTRDVSCSCRREKLKKSVDDQAWLDRLVGCTENYMYLMLPKRQERARLGLLVRDGWRDLVVPNLDPILLQDINNILPEYARSQLLLPKNQNNVNYNADVEEWCRLKREDLIDVTSDTEVYMRLPENADH</sequence>
<gene>
    <name evidence="2" type="ORF">MACJ_000509</name>
</gene>
<organism evidence="2 3">
    <name type="scientific">Theileria orientalis</name>
    <dbReference type="NCBI Taxonomy" id="68886"/>
    <lineage>
        <taxon>Eukaryota</taxon>
        <taxon>Sar</taxon>
        <taxon>Alveolata</taxon>
        <taxon>Apicomplexa</taxon>
        <taxon>Aconoidasida</taxon>
        <taxon>Piroplasmida</taxon>
        <taxon>Theileriidae</taxon>
        <taxon>Theileria</taxon>
    </lineage>
</organism>
<feature type="compositionally biased region" description="Low complexity" evidence="1">
    <location>
        <begin position="395"/>
        <end position="416"/>
    </location>
</feature>
<name>A0A976QPU4_THEOR</name>
<feature type="region of interest" description="Disordered" evidence="1">
    <location>
        <begin position="148"/>
        <end position="168"/>
    </location>
</feature>
<dbReference type="AlphaFoldDB" id="A0A976QPU4"/>
<evidence type="ECO:0000256" key="1">
    <source>
        <dbReference type="SAM" id="MobiDB-lite"/>
    </source>
</evidence>
<feature type="compositionally biased region" description="Low complexity" evidence="1">
    <location>
        <begin position="151"/>
        <end position="167"/>
    </location>
</feature>
<evidence type="ECO:0000313" key="2">
    <source>
        <dbReference type="EMBL" id="UKJ88066.1"/>
    </source>
</evidence>
<dbReference type="OrthoDB" id="364014at2759"/>
<reference evidence="2" key="1">
    <citation type="submission" date="2022-07" db="EMBL/GenBank/DDBJ databases">
        <title>Evaluation of T. orientalis genome assembly methods using nanopore sequencing and analysis of variation between genomes.</title>
        <authorList>
            <person name="Yam J."/>
            <person name="Micallef M.L."/>
            <person name="Liu M."/>
            <person name="Djordjevic S.P."/>
            <person name="Bogema D.R."/>
            <person name="Jenkins C."/>
        </authorList>
    </citation>
    <scope>NUCLEOTIDE SEQUENCE</scope>
    <source>
        <strain evidence="2">Fish Creek</strain>
    </source>
</reference>
<evidence type="ECO:0000313" key="3">
    <source>
        <dbReference type="Proteomes" id="UP000244803"/>
    </source>
</evidence>
<accession>A0A976QPU4</accession>
<protein>
    <submittedName>
        <fullName evidence="2">Uncharacterized protein</fullName>
    </submittedName>
</protein>
<dbReference type="EMBL" id="CP056065">
    <property type="protein sequence ID" value="UKJ88066.1"/>
    <property type="molecule type" value="Genomic_DNA"/>
</dbReference>